<dbReference type="AlphaFoldDB" id="A0A915JFY5"/>
<keyword evidence="1" id="KW-1185">Reference proteome</keyword>
<protein>
    <submittedName>
        <fullName evidence="2">Uncharacterized protein</fullName>
    </submittedName>
</protein>
<organism evidence="1 2">
    <name type="scientific">Romanomermis culicivorax</name>
    <name type="common">Nematode worm</name>
    <dbReference type="NCBI Taxonomy" id="13658"/>
    <lineage>
        <taxon>Eukaryota</taxon>
        <taxon>Metazoa</taxon>
        <taxon>Ecdysozoa</taxon>
        <taxon>Nematoda</taxon>
        <taxon>Enoplea</taxon>
        <taxon>Dorylaimia</taxon>
        <taxon>Mermithida</taxon>
        <taxon>Mermithoidea</taxon>
        <taxon>Mermithidae</taxon>
        <taxon>Romanomermis</taxon>
    </lineage>
</organism>
<sequence length="158" mass="17453">MQNALGQSGFEGGAGFEIRIQKNVAVGAQSVVIVTEIYGERYVQITCETVLWSIFYCTNAKTEELSKVSLKSCRSLMKDVSLAMNQSAGAMSTQRLRFGFDVGHILSLNICEIEVNNQGSNTRQIARDFLHTFTHDLPLAHHSSFGPKERMSIPKPLG</sequence>
<dbReference type="Proteomes" id="UP000887565">
    <property type="component" value="Unplaced"/>
</dbReference>
<name>A0A915JFY5_ROMCU</name>
<evidence type="ECO:0000313" key="1">
    <source>
        <dbReference type="Proteomes" id="UP000887565"/>
    </source>
</evidence>
<evidence type="ECO:0000313" key="2">
    <source>
        <dbReference type="WBParaSite" id="nRc.2.0.1.t24752-RA"/>
    </source>
</evidence>
<accession>A0A915JFY5</accession>
<reference evidence="2" key="1">
    <citation type="submission" date="2022-11" db="UniProtKB">
        <authorList>
            <consortium name="WormBaseParasite"/>
        </authorList>
    </citation>
    <scope>IDENTIFICATION</scope>
</reference>
<proteinExistence type="predicted"/>
<dbReference type="WBParaSite" id="nRc.2.0.1.t24752-RA">
    <property type="protein sequence ID" value="nRc.2.0.1.t24752-RA"/>
    <property type="gene ID" value="nRc.2.0.1.g24752"/>
</dbReference>